<evidence type="ECO:0000313" key="5">
    <source>
        <dbReference type="Proteomes" id="UP000001514"/>
    </source>
</evidence>
<feature type="region of interest" description="Disordered" evidence="2">
    <location>
        <begin position="1"/>
        <end position="114"/>
    </location>
</feature>
<evidence type="ECO:0000256" key="2">
    <source>
        <dbReference type="SAM" id="MobiDB-lite"/>
    </source>
</evidence>
<evidence type="ECO:0000256" key="1">
    <source>
        <dbReference type="ARBA" id="ARBA00005711"/>
    </source>
</evidence>
<dbReference type="PANTHER" id="PTHR31775">
    <property type="entry name" value="OS02G0117200 PROTEIN"/>
    <property type="match status" value="1"/>
</dbReference>
<dbReference type="InterPro" id="IPR005516">
    <property type="entry name" value="Remorin_C"/>
</dbReference>
<gene>
    <name evidence="4" type="ORF">SELMODRAFT_428235</name>
</gene>
<dbReference type="Pfam" id="PF03763">
    <property type="entry name" value="Remorin_C"/>
    <property type="match status" value="1"/>
</dbReference>
<evidence type="ECO:0000313" key="4">
    <source>
        <dbReference type="EMBL" id="EFJ09153.1"/>
    </source>
</evidence>
<accession>D8T262</accession>
<dbReference type="PANTHER" id="PTHR31775:SF5">
    <property type="entry name" value="REMORIN 1.4"/>
    <property type="match status" value="1"/>
</dbReference>
<feature type="compositionally biased region" description="Pro residues" evidence="2">
    <location>
        <begin position="72"/>
        <end position="86"/>
    </location>
</feature>
<dbReference type="Proteomes" id="UP000001514">
    <property type="component" value="Unassembled WGS sequence"/>
</dbReference>
<dbReference type="Gramene" id="EFJ09153">
    <property type="protein sequence ID" value="EFJ09153"/>
    <property type="gene ID" value="SELMODRAFT_428235"/>
</dbReference>
<dbReference type="KEGG" id="smo:SELMODRAFT_428235"/>
<keyword evidence="5" id="KW-1185">Reference proteome</keyword>
<proteinExistence type="inferred from homology"/>
<protein>
    <recommendedName>
        <fullName evidence="3">Remorin C-terminal domain-containing protein</fullName>
    </recommendedName>
</protein>
<dbReference type="HOGENOM" id="CLU_875500_0_0_1"/>
<reference evidence="4 5" key="1">
    <citation type="journal article" date="2011" name="Science">
        <title>The Selaginella genome identifies genetic changes associated with the evolution of vascular plants.</title>
        <authorList>
            <person name="Banks J.A."/>
            <person name="Nishiyama T."/>
            <person name="Hasebe M."/>
            <person name="Bowman J.L."/>
            <person name="Gribskov M."/>
            <person name="dePamphilis C."/>
            <person name="Albert V.A."/>
            <person name="Aono N."/>
            <person name="Aoyama T."/>
            <person name="Ambrose B.A."/>
            <person name="Ashton N.W."/>
            <person name="Axtell M.J."/>
            <person name="Barker E."/>
            <person name="Barker M.S."/>
            <person name="Bennetzen J.L."/>
            <person name="Bonawitz N.D."/>
            <person name="Chapple C."/>
            <person name="Cheng C."/>
            <person name="Correa L.G."/>
            <person name="Dacre M."/>
            <person name="DeBarry J."/>
            <person name="Dreyer I."/>
            <person name="Elias M."/>
            <person name="Engstrom E.M."/>
            <person name="Estelle M."/>
            <person name="Feng L."/>
            <person name="Finet C."/>
            <person name="Floyd S.K."/>
            <person name="Frommer W.B."/>
            <person name="Fujita T."/>
            <person name="Gramzow L."/>
            <person name="Gutensohn M."/>
            <person name="Harholt J."/>
            <person name="Hattori M."/>
            <person name="Heyl A."/>
            <person name="Hirai T."/>
            <person name="Hiwatashi Y."/>
            <person name="Ishikawa M."/>
            <person name="Iwata M."/>
            <person name="Karol K.G."/>
            <person name="Koehler B."/>
            <person name="Kolukisaoglu U."/>
            <person name="Kubo M."/>
            <person name="Kurata T."/>
            <person name="Lalonde S."/>
            <person name="Li K."/>
            <person name="Li Y."/>
            <person name="Litt A."/>
            <person name="Lyons E."/>
            <person name="Manning G."/>
            <person name="Maruyama T."/>
            <person name="Michael T.P."/>
            <person name="Mikami K."/>
            <person name="Miyazaki S."/>
            <person name="Morinaga S."/>
            <person name="Murata T."/>
            <person name="Mueller-Roeber B."/>
            <person name="Nelson D.R."/>
            <person name="Obara M."/>
            <person name="Oguri Y."/>
            <person name="Olmstead R.G."/>
            <person name="Onodera N."/>
            <person name="Petersen B.L."/>
            <person name="Pils B."/>
            <person name="Prigge M."/>
            <person name="Rensing S.A."/>
            <person name="Riano-Pachon D.M."/>
            <person name="Roberts A.W."/>
            <person name="Sato Y."/>
            <person name="Scheller H.V."/>
            <person name="Schulz B."/>
            <person name="Schulz C."/>
            <person name="Shakirov E.V."/>
            <person name="Shibagaki N."/>
            <person name="Shinohara N."/>
            <person name="Shippen D.E."/>
            <person name="Soerensen I."/>
            <person name="Sotooka R."/>
            <person name="Sugimoto N."/>
            <person name="Sugita M."/>
            <person name="Sumikawa N."/>
            <person name="Tanurdzic M."/>
            <person name="Theissen G."/>
            <person name="Ulvskov P."/>
            <person name="Wakazuki S."/>
            <person name="Weng J.K."/>
            <person name="Willats W.W."/>
            <person name="Wipf D."/>
            <person name="Wolf P.G."/>
            <person name="Yang L."/>
            <person name="Zimmer A.D."/>
            <person name="Zhu Q."/>
            <person name="Mitros T."/>
            <person name="Hellsten U."/>
            <person name="Loque D."/>
            <person name="Otillar R."/>
            <person name="Salamov A."/>
            <person name="Schmutz J."/>
            <person name="Shapiro H."/>
            <person name="Lindquist E."/>
            <person name="Lucas S."/>
            <person name="Rokhsar D."/>
            <person name="Grigoriev I.V."/>
        </authorList>
    </citation>
    <scope>NUCLEOTIDE SEQUENCE [LARGE SCALE GENOMIC DNA]</scope>
</reference>
<organism evidence="5">
    <name type="scientific">Selaginella moellendorffii</name>
    <name type="common">Spikemoss</name>
    <dbReference type="NCBI Taxonomy" id="88036"/>
    <lineage>
        <taxon>Eukaryota</taxon>
        <taxon>Viridiplantae</taxon>
        <taxon>Streptophyta</taxon>
        <taxon>Embryophyta</taxon>
        <taxon>Tracheophyta</taxon>
        <taxon>Lycopodiopsida</taxon>
        <taxon>Selaginellales</taxon>
        <taxon>Selaginellaceae</taxon>
        <taxon>Selaginella</taxon>
    </lineage>
</organism>
<comment type="similarity">
    <text evidence="1">Belongs to the remorin family.</text>
</comment>
<dbReference type="EMBL" id="GL377665">
    <property type="protein sequence ID" value="EFJ09153.1"/>
    <property type="molecule type" value="Genomic_DNA"/>
</dbReference>
<feature type="region of interest" description="Disordered" evidence="2">
    <location>
        <begin position="232"/>
        <end position="254"/>
    </location>
</feature>
<dbReference type="InParanoid" id="D8T262"/>
<sequence length="318" mass="35328">MGDMDVDDHQDRIPAHQASPRPTGLQMLSPRQQQQMMQQQHVDDITSNNSSVAEDAFKPPPVAPPSSMIQELPPPPTPQRFPPPVPDEQRPAALYDFSPPPAPERRGSSQQIDMLNFSRAAPQYDQVPVMDLLRRASQFDQVEQTPGAGRRASSQFHDSFGMPDQRRPSALVEGMHDRPNLPPVLTSVPVADTAMHDHRPSLLLQQPYNLPQSSAAPTPRLSSNNFVPVKRAPISETEPYSPVSSSGDGVGGHIDRDAMLARAYQDKQQSQVKAWERHRNTKNYNKYESEIARITAWEACQVAKAEALMKKSEARSPA</sequence>
<dbReference type="AlphaFoldDB" id="D8T262"/>
<name>D8T262_SELML</name>
<feature type="domain" description="Remorin C-terminal" evidence="3">
    <location>
        <begin position="267"/>
        <end position="314"/>
    </location>
</feature>
<feature type="region of interest" description="Disordered" evidence="2">
    <location>
        <begin position="141"/>
        <end position="167"/>
    </location>
</feature>
<evidence type="ECO:0000259" key="3">
    <source>
        <dbReference type="Pfam" id="PF03763"/>
    </source>
</evidence>